<name>A0ABP1CWF6_9APHY</name>
<keyword evidence="3" id="KW-0862">Zinc</keyword>
<feature type="domain" description="MYND-type" evidence="5">
    <location>
        <begin position="221"/>
        <end position="266"/>
    </location>
</feature>
<dbReference type="PROSITE" id="PS50865">
    <property type="entry name" value="ZF_MYND_2"/>
    <property type="match status" value="1"/>
</dbReference>
<reference evidence="7" key="1">
    <citation type="submission" date="2024-04" db="EMBL/GenBank/DDBJ databases">
        <authorList>
            <person name="Shaw F."/>
            <person name="Minotto A."/>
        </authorList>
    </citation>
    <scope>NUCLEOTIDE SEQUENCE [LARGE SCALE GENOMIC DNA]</scope>
</reference>
<keyword evidence="1" id="KW-0479">Metal-binding</keyword>
<evidence type="ECO:0000256" key="3">
    <source>
        <dbReference type="ARBA" id="ARBA00022833"/>
    </source>
</evidence>
<dbReference type="EMBL" id="OZ037954">
    <property type="protein sequence ID" value="CAL1699052.1"/>
    <property type="molecule type" value="Genomic_DNA"/>
</dbReference>
<accession>A0ABP1CWF6</accession>
<keyword evidence="2 4" id="KW-0863">Zinc-finger</keyword>
<protein>
    <recommendedName>
        <fullName evidence="5">MYND-type domain-containing protein</fullName>
    </recommendedName>
</protein>
<evidence type="ECO:0000259" key="5">
    <source>
        <dbReference type="PROSITE" id="PS50865"/>
    </source>
</evidence>
<dbReference type="SUPFAM" id="SSF144232">
    <property type="entry name" value="HIT/MYND zinc finger-like"/>
    <property type="match status" value="1"/>
</dbReference>
<dbReference type="Proteomes" id="UP001497453">
    <property type="component" value="Chromosome 11"/>
</dbReference>
<dbReference type="InterPro" id="IPR002893">
    <property type="entry name" value="Znf_MYND"/>
</dbReference>
<dbReference type="Gene3D" id="6.10.140.2220">
    <property type="match status" value="1"/>
</dbReference>
<evidence type="ECO:0000256" key="2">
    <source>
        <dbReference type="ARBA" id="ARBA00022771"/>
    </source>
</evidence>
<gene>
    <name evidence="6" type="ORF">GFSPODELE1_LOCUS2473</name>
</gene>
<organism evidence="6 7">
    <name type="scientific">Somion occarium</name>
    <dbReference type="NCBI Taxonomy" id="3059160"/>
    <lineage>
        <taxon>Eukaryota</taxon>
        <taxon>Fungi</taxon>
        <taxon>Dikarya</taxon>
        <taxon>Basidiomycota</taxon>
        <taxon>Agaricomycotina</taxon>
        <taxon>Agaricomycetes</taxon>
        <taxon>Polyporales</taxon>
        <taxon>Cerrenaceae</taxon>
        <taxon>Somion</taxon>
    </lineage>
</organism>
<sequence length="293" mass="32966">MEITPTKLPELSRSEALRIFGSIDKDNVLLYVEIRNNCCVSHRQEVILEDAISIWPMQLHTRTFDEVRKSAILGNVKDCLEAGLRTWSGCGTKMASKGAMDWWEYIIDASKKPGMNVSRRVYVRALACLANAHWEQYHCRGLGQIDRIYMAGLLANACISYGFIPPVVMGIANEIGKHLSTETIAGVDYSRFDKLTHLRDVVFKEEKQDSLQDIMANRCAAPGCGVESSEKTTLLRCAGKCPMEVKPAYCCKDCQRSHWKEHRTICKAAVQHANNPNILERASQRDINEGTNE</sequence>
<keyword evidence="7" id="KW-1185">Reference proteome</keyword>
<evidence type="ECO:0000313" key="6">
    <source>
        <dbReference type="EMBL" id="CAL1699052.1"/>
    </source>
</evidence>
<evidence type="ECO:0000313" key="7">
    <source>
        <dbReference type="Proteomes" id="UP001497453"/>
    </source>
</evidence>
<evidence type="ECO:0000256" key="4">
    <source>
        <dbReference type="PROSITE-ProRule" id="PRU00134"/>
    </source>
</evidence>
<proteinExistence type="predicted"/>
<evidence type="ECO:0000256" key="1">
    <source>
        <dbReference type="ARBA" id="ARBA00022723"/>
    </source>
</evidence>